<name>A0AAE1H3P1_9NEOP</name>
<dbReference type="AlphaFoldDB" id="A0AAE1H3P1"/>
<evidence type="ECO:0000313" key="1">
    <source>
        <dbReference type="EMBL" id="KAK3913035.1"/>
    </source>
</evidence>
<sequence>MTVTVQIALPDIDGNAEVGLAVGTDKGLPDNRKLHVLKTGDRKQKVMYAAASAELMSDKIHDDMMLAAAVAVEKFKLYRKEKNGEGPDCDVIIDEAENATIAAAANNVVLQARVSQILKDKKDVDALMQILACKVTYWQTNHHTGGGRLAHYAKKVFDLKWKGDVGGEQITSDRCTGDVHTVSHWASTCFLLKKLGFKKVRNPASYGEGANFTITDDVKLRTSVFPAGTAKYGACKEALKRLCRMALFAAFPNPQDIVGFLDSCDEIKNNEAEYHVGGEYLSESGVKKTMPNPTLCWRMSAFVRAFYPKTKLAEAAAFGTENQANYEDVFQTWENLCRQMASMALETEIDVSVFAGSAAMKSNGETIVAVMGRLNLNIPDEIKLASNAIAQSHGEAPHFDMRLN</sequence>
<gene>
    <name evidence="1" type="ORF">KUF71_022489</name>
</gene>
<evidence type="ECO:0000313" key="2">
    <source>
        <dbReference type="Proteomes" id="UP001219518"/>
    </source>
</evidence>
<dbReference type="Proteomes" id="UP001219518">
    <property type="component" value="Unassembled WGS sequence"/>
</dbReference>
<keyword evidence="1" id="KW-0413">Isomerase</keyword>
<comment type="caution">
    <text evidence="1">The sequence shown here is derived from an EMBL/GenBank/DDBJ whole genome shotgun (WGS) entry which is preliminary data.</text>
</comment>
<dbReference type="GO" id="GO:0016853">
    <property type="term" value="F:isomerase activity"/>
    <property type="evidence" value="ECO:0007669"/>
    <property type="project" value="UniProtKB-KW"/>
</dbReference>
<protein>
    <submittedName>
        <fullName evidence="1">Isomerase</fullName>
    </submittedName>
</protein>
<reference evidence="1" key="2">
    <citation type="journal article" date="2023" name="BMC Genomics">
        <title>Pest status, molecular evolution, and epigenetic factors derived from the genome assembly of Frankliniella fusca, a thysanopteran phytovirus vector.</title>
        <authorList>
            <person name="Catto M.A."/>
            <person name="Labadie P.E."/>
            <person name="Jacobson A.L."/>
            <person name="Kennedy G.G."/>
            <person name="Srinivasan R."/>
            <person name="Hunt B.G."/>
        </authorList>
    </citation>
    <scope>NUCLEOTIDE SEQUENCE</scope>
    <source>
        <strain evidence="1">PL_HMW_Pooled</strain>
    </source>
</reference>
<keyword evidence="2" id="KW-1185">Reference proteome</keyword>
<organism evidence="1 2">
    <name type="scientific">Frankliniella fusca</name>
    <dbReference type="NCBI Taxonomy" id="407009"/>
    <lineage>
        <taxon>Eukaryota</taxon>
        <taxon>Metazoa</taxon>
        <taxon>Ecdysozoa</taxon>
        <taxon>Arthropoda</taxon>
        <taxon>Hexapoda</taxon>
        <taxon>Insecta</taxon>
        <taxon>Pterygota</taxon>
        <taxon>Neoptera</taxon>
        <taxon>Paraneoptera</taxon>
        <taxon>Thysanoptera</taxon>
        <taxon>Terebrantia</taxon>
        <taxon>Thripoidea</taxon>
        <taxon>Thripidae</taxon>
        <taxon>Frankliniella</taxon>
    </lineage>
</organism>
<reference evidence="1" key="1">
    <citation type="submission" date="2021-07" db="EMBL/GenBank/DDBJ databases">
        <authorList>
            <person name="Catto M.A."/>
            <person name="Jacobson A."/>
            <person name="Kennedy G."/>
            <person name="Labadie P."/>
            <person name="Hunt B.G."/>
            <person name="Srinivasan R."/>
        </authorList>
    </citation>
    <scope>NUCLEOTIDE SEQUENCE</scope>
    <source>
        <strain evidence="1">PL_HMW_Pooled</strain>
        <tissue evidence="1">Head</tissue>
    </source>
</reference>
<dbReference type="EMBL" id="JAHWGI010000307">
    <property type="protein sequence ID" value="KAK3913035.1"/>
    <property type="molecule type" value="Genomic_DNA"/>
</dbReference>
<accession>A0AAE1H3P1</accession>
<proteinExistence type="predicted"/>